<dbReference type="Gene3D" id="1.10.357.10">
    <property type="entry name" value="Tetracycline Repressor, domain 2"/>
    <property type="match status" value="1"/>
</dbReference>
<keyword evidence="7" id="KW-1185">Reference proteome</keyword>
<dbReference type="PRINTS" id="PR00455">
    <property type="entry name" value="HTHTETR"/>
</dbReference>
<keyword evidence="3" id="KW-0804">Transcription</keyword>
<dbReference type="KEGG" id="slk:SLUN_30110"/>
<dbReference type="PROSITE" id="PS50977">
    <property type="entry name" value="HTH_TETR_2"/>
    <property type="match status" value="1"/>
</dbReference>
<dbReference type="PANTHER" id="PTHR30055:SF243">
    <property type="entry name" value="HTH-TYPE TRANSCRIPTIONAL REGULATOR RV1816"/>
    <property type="match status" value="1"/>
</dbReference>
<dbReference type="EMBL" id="CP026304">
    <property type="protein sequence ID" value="AVZ75827.1"/>
    <property type="molecule type" value="Genomic_DNA"/>
</dbReference>
<dbReference type="PANTHER" id="PTHR30055">
    <property type="entry name" value="HTH-TYPE TRANSCRIPTIONAL REGULATOR RUTR"/>
    <property type="match status" value="1"/>
</dbReference>
<organism evidence="6 7">
    <name type="scientific">Streptomyces lunaelactis</name>
    <dbReference type="NCBI Taxonomy" id="1535768"/>
    <lineage>
        <taxon>Bacteria</taxon>
        <taxon>Bacillati</taxon>
        <taxon>Actinomycetota</taxon>
        <taxon>Actinomycetes</taxon>
        <taxon>Kitasatosporales</taxon>
        <taxon>Streptomycetaceae</taxon>
        <taxon>Streptomyces</taxon>
    </lineage>
</organism>
<proteinExistence type="predicted"/>
<dbReference type="RefSeq" id="WP_108153115.1">
    <property type="nucleotide sequence ID" value="NZ_CP026304.1"/>
</dbReference>
<dbReference type="InterPro" id="IPR050109">
    <property type="entry name" value="HTH-type_TetR-like_transc_reg"/>
</dbReference>
<dbReference type="Pfam" id="PF13305">
    <property type="entry name" value="TetR_C_33"/>
    <property type="match status" value="1"/>
</dbReference>
<dbReference type="Proteomes" id="UP000244201">
    <property type="component" value="Chromosome"/>
</dbReference>
<evidence type="ECO:0000313" key="7">
    <source>
        <dbReference type="Proteomes" id="UP000244201"/>
    </source>
</evidence>
<dbReference type="AlphaFoldDB" id="A0A2R4T9P6"/>
<dbReference type="SUPFAM" id="SSF46689">
    <property type="entry name" value="Homeodomain-like"/>
    <property type="match status" value="1"/>
</dbReference>
<evidence type="ECO:0000256" key="1">
    <source>
        <dbReference type="ARBA" id="ARBA00023015"/>
    </source>
</evidence>
<dbReference type="SUPFAM" id="SSF48498">
    <property type="entry name" value="Tetracyclin repressor-like, C-terminal domain"/>
    <property type="match status" value="1"/>
</dbReference>
<keyword evidence="1" id="KW-0805">Transcription regulation</keyword>
<name>A0A2R4T9P6_9ACTN</name>
<dbReference type="GO" id="GO:0003700">
    <property type="term" value="F:DNA-binding transcription factor activity"/>
    <property type="evidence" value="ECO:0007669"/>
    <property type="project" value="TreeGrafter"/>
</dbReference>
<sequence length="244" mass="26025">MAVSGKSTPRQRYRDQVRGEIKQAALEQIRTGGAPALSLNAVAKQLGVTGPALYKYFKNRDDLLTELICDAYDDAASAMRRAAVRVADGSPRERLHALGTAYRQWAVDAPHLYQLLAGTPSPSYQAPAETVERARAVLGPFLPVLGGGHCPPAAEELRAQMRRWLDETPAVVEWVSSNMPDADADADPDPATALAGTIIVWARLHGIVSLEVQGQFSGMGHRVATLVDAELGALADSMGMAGKG</sequence>
<evidence type="ECO:0000313" key="6">
    <source>
        <dbReference type="EMBL" id="AVZ75827.1"/>
    </source>
</evidence>
<dbReference type="InterPro" id="IPR009057">
    <property type="entry name" value="Homeodomain-like_sf"/>
</dbReference>
<feature type="domain" description="HTH tetR-type" evidence="5">
    <location>
        <begin position="15"/>
        <end position="75"/>
    </location>
</feature>
<evidence type="ECO:0000259" key="5">
    <source>
        <dbReference type="PROSITE" id="PS50977"/>
    </source>
</evidence>
<dbReference type="OrthoDB" id="3210322at2"/>
<keyword evidence="2 4" id="KW-0238">DNA-binding</keyword>
<accession>A0A2R4T9P6</accession>
<evidence type="ECO:0000256" key="2">
    <source>
        <dbReference type="ARBA" id="ARBA00023125"/>
    </source>
</evidence>
<dbReference type="InterPro" id="IPR001647">
    <property type="entry name" value="HTH_TetR"/>
</dbReference>
<evidence type="ECO:0000256" key="4">
    <source>
        <dbReference type="PROSITE-ProRule" id="PRU00335"/>
    </source>
</evidence>
<feature type="DNA-binding region" description="H-T-H motif" evidence="4">
    <location>
        <begin position="38"/>
        <end position="57"/>
    </location>
</feature>
<evidence type="ECO:0000256" key="3">
    <source>
        <dbReference type="ARBA" id="ARBA00023163"/>
    </source>
</evidence>
<reference evidence="6 7" key="1">
    <citation type="submission" date="2018-01" db="EMBL/GenBank/DDBJ databases">
        <title>Complete genome sequence of Streptomyces lunaelactis MM109T, a Ferroverdin A producer isolated from cave moonmilk deposits.</title>
        <authorList>
            <person name="Naome A."/>
            <person name="Martinet L."/>
            <person name="Maciejewska M."/>
            <person name="Anderssen S."/>
            <person name="Adam D."/>
            <person name="Tenconi E."/>
            <person name="Deflandre B."/>
            <person name="Arguelles-Arias A."/>
            <person name="Calusinska M."/>
            <person name="Copieters W."/>
            <person name="Karim L."/>
            <person name="Hanikenne M."/>
            <person name="Baurain D."/>
            <person name="van Wezel G."/>
            <person name="Smargiasso N."/>
            <person name="de Pauw E."/>
            <person name="Delfosse P."/>
            <person name="Rigali S."/>
        </authorList>
    </citation>
    <scope>NUCLEOTIDE SEQUENCE [LARGE SCALE GENOMIC DNA]</scope>
    <source>
        <strain evidence="6 7">MM109</strain>
    </source>
</reference>
<dbReference type="Pfam" id="PF00440">
    <property type="entry name" value="TetR_N"/>
    <property type="match status" value="1"/>
</dbReference>
<protein>
    <submittedName>
        <fullName evidence="6">TetR/AcrR family transcriptional regulator</fullName>
    </submittedName>
</protein>
<dbReference type="GO" id="GO:0000976">
    <property type="term" value="F:transcription cis-regulatory region binding"/>
    <property type="evidence" value="ECO:0007669"/>
    <property type="project" value="TreeGrafter"/>
</dbReference>
<gene>
    <name evidence="6" type="ORF">SLUN_30110</name>
</gene>
<dbReference type="GeneID" id="55659505"/>
<dbReference type="InterPro" id="IPR025996">
    <property type="entry name" value="MT1864/Rv1816-like_C"/>
</dbReference>
<dbReference type="InterPro" id="IPR036271">
    <property type="entry name" value="Tet_transcr_reg_TetR-rel_C_sf"/>
</dbReference>